<evidence type="ECO:0000313" key="7">
    <source>
        <dbReference type="Proteomes" id="UP000594261"/>
    </source>
</evidence>
<dbReference type="GO" id="GO:0006952">
    <property type="term" value="P:defense response"/>
    <property type="evidence" value="ECO:0007669"/>
    <property type="project" value="UniProtKB-KW"/>
</dbReference>
<organism evidence="6 7">
    <name type="scientific">Quercus lobata</name>
    <name type="common">Valley oak</name>
    <dbReference type="NCBI Taxonomy" id="97700"/>
    <lineage>
        <taxon>Eukaryota</taxon>
        <taxon>Viridiplantae</taxon>
        <taxon>Streptophyta</taxon>
        <taxon>Embryophyta</taxon>
        <taxon>Tracheophyta</taxon>
        <taxon>Spermatophyta</taxon>
        <taxon>Magnoliopsida</taxon>
        <taxon>eudicotyledons</taxon>
        <taxon>Gunneridae</taxon>
        <taxon>Pentapetalae</taxon>
        <taxon>rosids</taxon>
        <taxon>fabids</taxon>
        <taxon>Fagales</taxon>
        <taxon>Fagaceae</taxon>
        <taxon>Quercus</taxon>
    </lineage>
</organism>
<dbReference type="EMBL" id="LRBV02000004">
    <property type="status" value="NOT_ANNOTATED_CDS"/>
    <property type="molecule type" value="Genomic_DNA"/>
</dbReference>
<reference evidence="6 7" key="1">
    <citation type="journal article" date="2016" name="G3 (Bethesda)">
        <title>First Draft Assembly and Annotation of the Genome of a California Endemic Oak Quercus lobata Nee (Fagaceae).</title>
        <authorList>
            <person name="Sork V.L."/>
            <person name="Fitz-Gibbon S.T."/>
            <person name="Puiu D."/>
            <person name="Crepeau M."/>
            <person name="Gugger P.F."/>
            <person name="Sherman R."/>
            <person name="Stevens K."/>
            <person name="Langley C.H."/>
            <person name="Pellegrini M."/>
            <person name="Salzberg S.L."/>
        </authorList>
    </citation>
    <scope>NUCLEOTIDE SEQUENCE [LARGE SCALE GENOMIC DNA]</scope>
    <source>
        <strain evidence="6 7">cv. SW786</strain>
    </source>
</reference>
<sequence length="194" mass="21695">MAGPLLGGAFLSAFLQVAFDKVASCEVLDYLKGRKLVDGLVHKLKRQLISADAVIIDAEEKQFTNPAVKMWLEELKDAVYVADDLLDDIAYEALRCKFESESTNKVMSFISTFVNSFDKRIQSELEKILDRLEYITKQKDALGLKEVASGIPSRQLTTSCPEVDGVYGRDVDKEEIFKLLQSNESSAMIYVLSP</sequence>
<dbReference type="Gramene" id="QL04p014662:mrna">
    <property type="protein sequence ID" value="QL04p014662:mrna:CDS:2"/>
    <property type="gene ID" value="QL04p014662"/>
</dbReference>
<evidence type="ECO:0000259" key="5">
    <source>
        <dbReference type="Pfam" id="PF18052"/>
    </source>
</evidence>
<name>A0A7N2LE53_QUELO</name>
<dbReference type="Pfam" id="PF18052">
    <property type="entry name" value="Rx_N"/>
    <property type="match status" value="1"/>
</dbReference>
<keyword evidence="4" id="KW-0732">Signal</keyword>
<feature type="domain" description="Disease resistance N-terminal" evidence="5">
    <location>
        <begin position="10"/>
        <end position="102"/>
    </location>
</feature>
<dbReference type="OMA" id="RCKFESE"/>
<dbReference type="AlphaFoldDB" id="A0A7N2LE53"/>
<feature type="signal peptide" evidence="4">
    <location>
        <begin position="1"/>
        <end position="25"/>
    </location>
</feature>
<keyword evidence="2" id="KW-0547">Nucleotide-binding</keyword>
<dbReference type="InterPro" id="IPR041118">
    <property type="entry name" value="Rx_N"/>
</dbReference>
<protein>
    <recommendedName>
        <fullName evidence="5">Disease resistance N-terminal domain-containing protein</fullName>
    </recommendedName>
</protein>
<dbReference type="InParanoid" id="A0A7N2LE53"/>
<evidence type="ECO:0000256" key="3">
    <source>
        <dbReference type="ARBA" id="ARBA00022821"/>
    </source>
</evidence>
<dbReference type="EnsemblPlants" id="QL04p014662:mrna">
    <property type="protein sequence ID" value="QL04p014662:mrna:CDS:2"/>
    <property type="gene ID" value="QL04p014662"/>
</dbReference>
<evidence type="ECO:0000256" key="1">
    <source>
        <dbReference type="ARBA" id="ARBA00022737"/>
    </source>
</evidence>
<keyword evidence="1" id="KW-0677">Repeat</keyword>
<evidence type="ECO:0000313" key="6">
    <source>
        <dbReference type="EnsemblPlants" id="QL04p014662:mrna:CDS:2"/>
    </source>
</evidence>
<keyword evidence="7" id="KW-1185">Reference proteome</keyword>
<evidence type="ECO:0000256" key="2">
    <source>
        <dbReference type="ARBA" id="ARBA00022741"/>
    </source>
</evidence>
<evidence type="ECO:0000256" key="4">
    <source>
        <dbReference type="SAM" id="SignalP"/>
    </source>
</evidence>
<proteinExistence type="predicted"/>
<dbReference type="Gene3D" id="1.20.5.4130">
    <property type="match status" value="1"/>
</dbReference>
<reference evidence="6" key="2">
    <citation type="submission" date="2021-01" db="UniProtKB">
        <authorList>
            <consortium name="EnsemblPlants"/>
        </authorList>
    </citation>
    <scope>IDENTIFICATION</scope>
</reference>
<dbReference type="Proteomes" id="UP000594261">
    <property type="component" value="Chromosome 4"/>
</dbReference>
<feature type="chain" id="PRO_5029731266" description="Disease resistance N-terminal domain-containing protein" evidence="4">
    <location>
        <begin position="26"/>
        <end position="194"/>
    </location>
</feature>
<accession>A0A7N2LE53</accession>
<keyword evidence="3" id="KW-0611">Plant defense</keyword>
<dbReference type="GO" id="GO:0000166">
    <property type="term" value="F:nucleotide binding"/>
    <property type="evidence" value="ECO:0007669"/>
    <property type="project" value="UniProtKB-KW"/>
</dbReference>